<dbReference type="EMBL" id="JXQK01000087">
    <property type="protein sequence ID" value="KIP60202.1"/>
    <property type="molecule type" value="Genomic_DNA"/>
</dbReference>
<dbReference type="AlphaFoldDB" id="A0A0D0HAG3"/>
<protein>
    <recommendedName>
        <fullName evidence="4">Outer membrane protein</fullName>
    </recommendedName>
</protein>
<dbReference type="Proteomes" id="UP000032046">
    <property type="component" value="Unassembled WGS sequence"/>
</dbReference>
<gene>
    <name evidence="2" type="ORF">ST44_11745</name>
</gene>
<sequence length="752" mass="83325">MKRKNIIIICALMAVGAPLSSYAQLDSSALNYMLQRPQVAKSYKNKKFMDHMFMEFGFGGNLMGRHDVALGPTAELGIGDWISPEHGLRLNFNGGAYRIADKKVKFATAALDYMLNITAIAQPGSTYRQKPFELYGIAGIDATYSRAYNNNDHGFGAHLGMRGQFAFSDITYFYLEPRVGVAQDNVAQTATWRNLHPMASVTMGFGVRMPDERRSNTRGNYVSPHSFADGLFASVMAGPMYMGSAAIDEWKENMGMTVGVSLGKWMDNCNALQINLNTTTFDQHNGTRVRAIGARLDYLLNLHNAFGGLNPDRRFWMNTIAGVGYNYSRDARSSNRYTWNAGAGLQANFRLSRDINFVLEPRVDAYNHRWAPKAYTFGNIDATASLLAGFVYTYHEGLSRKIHDNEGAAAMRRSSFALTGGAAVRLFQYNEWKRYMPVVRMSYTHWTAPMTGWRYSLQGMFGRPINKNYYGVATAGFDWMTDLTALTYGCDNTRTLSVRSLLGVNLGAEHSDYTRLNTDVHGGGQLAFRVSPNVNILAETQLGYELTSRYKGARSHRLQPQVQVGVEYFLQRSNRNKDLDEAPTKKNFVFLGAGTGIYSGNLALGGSLGRNLTILTDVGYGRWFNQVSGIQASVGNTVVPSHRLGSKTVTALRADYMMNLKSAITGESTEDQSIQLTGLIGAQVAASTKKHRSTNFAPGIHAAIQTGVMVTPHTELYFEPSATMYTKNLETSVCCSPIKVELRFSIGTKYHF</sequence>
<comment type="caution">
    <text evidence="2">The sequence shown here is derived from an EMBL/GenBank/DDBJ whole genome shotgun (WGS) entry which is preliminary data.</text>
</comment>
<keyword evidence="1" id="KW-0732">Signal</keyword>
<dbReference type="RefSeq" id="WP_042520101.1">
    <property type="nucleotide sequence ID" value="NZ_JXQK01000087.1"/>
</dbReference>
<feature type="signal peptide" evidence="1">
    <location>
        <begin position="1"/>
        <end position="23"/>
    </location>
</feature>
<reference evidence="2 3" key="1">
    <citation type="submission" date="2015-01" db="EMBL/GenBank/DDBJ databases">
        <title>Comparative genomics of non-oral Prevotella species.</title>
        <authorList>
            <person name="Accetto T."/>
            <person name="Nograsek B."/>
            <person name="Avgustin G."/>
        </authorList>
    </citation>
    <scope>NUCLEOTIDE SEQUENCE [LARGE SCALE GENOMIC DNA]</scope>
    <source>
        <strain evidence="2 3">P5-119</strain>
    </source>
</reference>
<evidence type="ECO:0000313" key="2">
    <source>
        <dbReference type="EMBL" id="KIP60202.1"/>
    </source>
</evidence>
<keyword evidence="3" id="KW-1185">Reference proteome</keyword>
<evidence type="ECO:0000313" key="3">
    <source>
        <dbReference type="Proteomes" id="UP000032046"/>
    </source>
</evidence>
<feature type="chain" id="PRO_5002228302" description="Outer membrane protein" evidence="1">
    <location>
        <begin position="24"/>
        <end position="752"/>
    </location>
</feature>
<dbReference type="STRING" id="1602171.ST44_11745"/>
<evidence type="ECO:0000256" key="1">
    <source>
        <dbReference type="SAM" id="SignalP"/>
    </source>
</evidence>
<accession>A0A0D0HAG3</accession>
<evidence type="ECO:0008006" key="4">
    <source>
        <dbReference type="Google" id="ProtNLM"/>
    </source>
</evidence>
<proteinExistence type="predicted"/>
<name>A0A0D0HAG3_9BACT</name>
<organism evidence="2 3">
    <name type="scientific">Prevotella pectinovora</name>
    <dbReference type="NCBI Taxonomy" id="1602169"/>
    <lineage>
        <taxon>Bacteria</taxon>
        <taxon>Pseudomonadati</taxon>
        <taxon>Bacteroidota</taxon>
        <taxon>Bacteroidia</taxon>
        <taxon>Bacteroidales</taxon>
        <taxon>Prevotellaceae</taxon>
        <taxon>Prevotella</taxon>
    </lineage>
</organism>